<dbReference type="AlphaFoldDB" id="A0AAD8V7Q1"/>
<sequence>MHLPPQRRNRVLHLSKSFECPKTKTISQVAASPCYNKQMATVNLPAVLSLFTSARRMPSFLQLNRTDDAPVTPAAAVGTGYLQAERTGTSAGCNLTLHGMDVVESFDRPPSVFTKLVPRLESPSGGLPPMERASSFLPPTSQTSPSTNKPAKVCNYASFAKSHPLQKCYRPA</sequence>
<evidence type="ECO:0000256" key="1">
    <source>
        <dbReference type="SAM" id="MobiDB-lite"/>
    </source>
</evidence>
<evidence type="ECO:0000313" key="3">
    <source>
        <dbReference type="Proteomes" id="UP001230504"/>
    </source>
</evidence>
<keyword evidence="3" id="KW-1185">Reference proteome</keyword>
<reference evidence="2" key="1">
    <citation type="submission" date="2021-06" db="EMBL/GenBank/DDBJ databases">
        <title>Comparative genomics, transcriptomics and evolutionary studies reveal genomic signatures of adaptation to plant cell wall in hemibiotrophic fungi.</title>
        <authorList>
            <consortium name="DOE Joint Genome Institute"/>
            <person name="Baroncelli R."/>
            <person name="Diaz J.F."/>
            <person name="Benocci T."/>
            <person name="Peng M."/>
            <person name="Battaglia E."/>
            <person name="Haridas S."/>
            <person name="Andreopoulos W."/>
            <person name="Labutti K."/>
            <person name="Pangilinan J."/>
            <person name="Floch G.L."/>
            <person name="Makela M.R."/>
            <person name="Henrissat B."/>
            <person name="Grigoriev I.V."/>
            <person name="Crouch J.A."/>
            <person name="De Vries R.P."/>
            <person name="Sukno S.A."/>
            <person name="Thon M.R."/>
        </authorList>
    </citation>
    <scope>NUCLEOTIDE SEQUENCE</scope>
    <source>
        <strain evidence="2">CBS 125086</strain>
    </source>
</reference>
<accession>A0AAD8V7Q1</accession>
<dbReference type="RefSeq" id="XP_060417008.1">
    <property type="nucleotide sequence ID" value="XM_060557173.1"/>
</dbReference>
<feature type="region of interest" description="Disordered" evidence="1">
    <location>
        <begin position="120"/>
        <end position="150"/>
    </location>
</feature>
<comment type="caution">
    <text evidence="2">The sequence shown here is derived from an EMBL/GenBank/DDBJ whole genome shotgun (WGS) entry which is preliminary data.</text>
</comment>
<name>A0AAD8V7Q1_9PEZI</name>
<gene>
    <name evidence="2" type="ORF">LY79DRAFT_545368</name>
</gene>
<dbReference type="GeneID" id="85441413"/>
<dbReference type="Proteomes" id="UP001230504">
    <property type="component" value="Unassembled WGS sequence"/>
</dbReference>
<protein>
    <submittedName>
        <fullName evidence="2">Uncharacterized protein</fullName>
    </submittedName>
</protein>
<dbReference type="EMBL" id="JAHLJV010000013">
    <property type="protein sequence ID" value="KAK1596089.1"/>
    <property type="molecule type" value="Genomic_DNA"/>
</dbReference>
<proteinExistence type="predicted"/>
<feature type="compositionally biased region" description="Polar residues" evidence="1">
    <location>
        <begin position="137"/>
        <end position="149"/>
    </location>
</feature>
<evidence type="ECO:0000313" key="2">
    <source>
        <dbReference type="EMBL" id="KAK1596089.1"/>
    </source>
</evidence>
<organism evidence="2 3">
    <name type="scientific">Colletotrichum navitas</name>
    <dbReference type="NCBI Taxonomy" id="681940"/>
    <lineage>
        <taxon>Eukaryota</taxon>
        <taxon>Fungi</taxon>
        <taxon>Dikarya</taxon>
        <taxon>Ascomycota</taxon>
        <taxon>Pezizomycotina</taxon>
        <taxon>Sordariomycetes</taxon>
        <taxon>Hypocreomycetidae</taxon>
        <taxon>Glomerellales</taxon>
        <taxon>Glomerellaceae</taxon>
        <taxon>Colletotrichum</taxon>
        <taxon>Colletotrichum graminicola species complex</taxon>
    </lineage>
</organism>